<dbReference type="RefSeq" id="WP_013763742.1">
    <property type="nucleotide sequence ID" value="NC_015510.1"/>
</dbReference>
<dbReference type="OrthoDB" id="3034330at2"/>
<dbReference type="AlphaFoldDB" id="F4KV22"/>
<name>F4KV22_HALH1</name>
<proteinExistence type="predicted"/>
<protein>
    <submittedName>
        <fullName evidence="1">Uncharacterized protein</fullName>
    </submittedName>
</protein>
<accession>F4KV22</accession>
<keyword evidence="2" id="KW-1185">Reference proteome</keyword>
<dbReference type="EMBL" id="CP002691">
    <property type="protein sequence ID" value="AEE49188.1"/>
    <property type="molecule type" value="Genomic_DNA"/>
</dbReference>
<organism evidence="1 2">
    <name type="scientific">Haliscomenobacter hydrossis (strain ATCC 27775 / DSM 1100 / LMG 10767 / O)</name>
    <dbReference type="NCBI Taxonomy" id="760192"/>
    <lineage>
        <taxon>Bacteria</taxon>
        <taxon>Pseudomonadati</taxon>
        <taxon>Bacteroidota</taxon>
        <taxon>Saprospiria</taxon>
        <taxon>Saprospirales</taxon>
        <taxon>Haliscomenobacteraceae</taxon>
        <taxon>Haliscomenobacter</taxon>
    </lineage>
</organism>
<gene>
    <name evidence="1" type="ordered locus">Halhy_1293</name>
</gene>
<dbReference type="Proteomes" id="UP000008461">
    <property type="component" value="Chromosome"/>
</dbReference>
<dbReference type="KEGG" id="hhy:Halhy_1293"/>
<evidence type="ECO:0000313" key="2">
    <source>
        <dbReference type="Proteomes" id="UP000008461"/>
    </source>
</evidence>
<dbReference type="HOGENOM" id="CLU_1007478_0_0_10"/>
<sequence>MKNPALIIFLGLTLGGMPLFAQESYILKLQPQPGAEYHFQTMIKTQVNSSNGELSMSTQMEHGLSSQVKAVSDAAITLMEKIENIKGNAKSMGVDINFDTDKPTEGNPTMMGQLSQVVGKSVTSQIKPNGVFISGEPLGAGLIGGSDTGADFRTISGNARFPADSVKIGESWTVIDTIINQGMLTVATTIWTFKAIEDDLAVLVSSGQGTIAGSPLTAPEAKINGTLIAEGFSKVELKTGVAREAANKIKAQMEMDYQGNKQNMTSETESVSRMVK</sequence>
<reference key="2">
    <citation type="submission" date="2011-04" db="EMBL/GenBank/DDBJ databases">
        <title>Complete sequence of chromosome of Haliscomenobacter hydrossis DSM 1100.</title>
        <authorList>
            <consortium name="US DOE Joint Genome Institute (JGI-PGF)"/>
            <person name="Lucas S."/>
            <person name="Han J."/>
            <person name="Lapidus A."/>
            <person name="Bruce D."/>
            <person name="Goodwin L."/>
            <person name="Pitluck S."/>
            <person name="Peters L."/>
            <person name="Kyrpides N."/>
            <person name="Mavromatis K."/>
            <person name="Ivanova N."/>
            <person name="Ovchinnikova G."/>
            <person name="Pagani I."/>
            <person name="Daligault H."/>
            <person name="Detter J.C."/>
            <person name="Han C."/>
            <person name="Land M."/>
            <person name="Hauser L."/>
            <person name="Markowitz V."/>
            <person name="Cheng J.-F."/>
            <person name="Hugenholtz P."/>
            <person name="Woyke T."/>
            <person name="Wu D."/>
            <person name="Verbarg S."/>
            <person name="Frueling A."/>
            <person name="Brambilla E."/>
            <person name="Klenk H.-P."/>
            <person name="Eisen J.A."/>
        </authorList>
    </citation>
    <scope>NUCLEOTIDE SEQUENCE</scope>
    <source>
        <strain>DSM 1100</strain>
    </source>
</reference>
<reference evidence="1 2" key="1">
    <citation type="journal article" date="2011" name="Stand. Genomic Sci.">
        <title>Complete genome sequence of Haliscomenobacter hydrossis type strain (O).</title>
        <authorList>
            <consortium name="US DOE Joint Genome Institute (JGI-PGF)"/>
            <person name="Daligault H."/>
            <person name="Lapidus A."/>
            <person name="Zeytun A."/>
            <person name="Nolan M."/>
            <person name="Lucas S."/>
            <person name="Del Rio T.G."/>
            <person name="Tice H."/>
            <person name="Cheng J.F."/>
            <person name="Tapia R."/>
            <person name="Han C."/>
            <person name="Goodwin L."/>
            <person name="Pitluck S."/>
            <person name="Liolios K."/>
            <person name="Pagani I."/>
            <person name="Ivanova N."/>
            <person name="Huntemann M."/>
            <person name="Mavromatis K."/>
            <person name="Mikhailova N."/>
            <person name="Pati A."/>
            <person name="Chen A."/>
            <person name="Palaniappan K."/>
            <person name="Land M."/>
            <person name="Hauser L."/>
            <person name="Brambilla E.M."/>
            <person name="Rohde M."/>
            <person name="Verbarg S."/>
            <person name="Goker M."/>
            <person name="Bristow J."/>
            <person name="Eisen J.A."/>
            <person name="Markowitz V."/>
            <person name="Hugenholtz P."/>
            <person name="Kyrpides N.C."/>
            <person name="Klenk H.P."/>
            <person name="Woyke T."/>
        </authorList>
    </citation>
    <scope>NUCLEOTIDE SEQUENCE [LARGE SCALE GENOMIC DNA]</scope>
    <source>
        <strain evidence="2">ATCC 27775 / DSM 1100 / LMG 10767 / O</strain>
    </source>
</reference>
<evidence type="ECO:0000313" key="1">
    <source>
        <dbReference type="EMBL" id="AEE49188.1"/>
    </source>
</evidence>